<feature type="region of interest" description="Disordered" evidence="1">
    <location>
        <begin position="164"/>
        <end position="203"/>
    </location>
</feature>
<comment type="caution">
    <text evidence="2">The sequence shown here is derived from an EMBL/GenBank/DDBJ whole genome shotgun (WGS) entry which is preliminary data.</text>
</comment>
<organism evidence="2 3">
    <name type="scientific">Seminavis robusta</name>
    <dbReference type="NCBI Taxonomy" id="568900"/>
    <lineage>
        <taxon>Eukaryota</taxon>
        <taxon>Sar</taxon>
        <taxon>Stramenopiles</taxon>
        <taxon>Ochrophyta</taxon>
        <taxon>Bacillariophyta</taxon>
        <taxon>Bacillariophyceae</taxon>
        <taxon>Bacillariophycidae</taxon>
        <taxon>Naviculales</taxon>
        <taxon>Naviculaceae</taxon>
        <taxon>Seminavis</taxon>
    </lineage>
</organism>
<dbReference type="AlphaFoldDB" id="A0A9N8HHR5"/>
<dbReference type="EMBL" id="CAICTM010000551">
    <property type="protein sequence ID" value="CAB9512725.1"/>
    <property type="molecule type" value="Genomic_DNA"/>
</dbReference>
<accession>A0A9N8HHR5</accession>
<feature type="region of interest" description="Disordered" evidence="1">
    <location>
        <begin position="215"/>
        <end position="242"/>
    </location>
</feature>
<name>A0A9N8HHR5_9STRA</name>
<protein>
    <submittedName>
        <fullName evidence="2">Uncharacterized protein</fullName>
    </submittedName>
</protein>
<sequence>MPQIEFWDEKLTEEVQILQSMLASCSDLFDEEDTPIYDSLLDDDGSSDFAKLFRDANRTKRCFKTQINLLPDSDAATKQEWVDRLDFLSEELTLLESDWAILSADNLSASNASVESTTATRTRAEPTTMQDASLQFGATNVRPNIPEESLGRISTTMAAPVDLSPKQTKTTRKSHARRSIRKPTKTTECNNKAPTAEMDVPPNQRLSNTEVEDLPIKPVGDDYTSELSQTEEESLKSFESGECQRLPFRRSETRIDRKSIDKEEAARSAKLIKRFRRALVSRR</sequence>
<proteinExistence type="predicted"/>
<gene>
    <name evidence="2" type="ORF">SEMRO_552_G165050.1</name>
</gene>
<evidence type="ECO:0000313" key="2">
    <source>
        <dbReference type="EMBL" id="CAB9512725.1"/>
    </source>
</evidence>
<evidence type="ECO:0000256" key="1">
    <source>
        <dbReference type="SAM" id="MobiDB-lite"/>
    </source>
</evidence>
<reference evidence="2" key="1">
    <citation type="submission" date="2020-06" db="EMBL/GenBank/DDBJ databases">
        <authorList>
            <consortium name="Plant Systems Biology data submission"/>
        </authorList>
    </citation>
    <scope>NUCLEOTIDE SEQUENCE</scope>
    <source>
        <strain evidence="2">D6</strain>
    </source>
</reference>
<evidence type="ECO:0000313" key="3">
    <source>
        <dbReference type="Proteomes" id="UP001153069"/>
    </source>
</evidence>
<dbReference type="Proteomes" id="UP001153069">
    <property type="component" value="Unassembled WGS sequence"/>
</dbReference>
<feature type="compositionally biased region" description="Basic residues" evidence="1">
    <location>
        <begin position="169"/>
        <end position="184"/>
    </location>
</feature>
<keyword evidence="3" id="KW-1185">Reference proteome</keyword>